<protein>
    <recommendedName>
        <fullName evidence="3">Glycosyl transferase family 1 domain-containing protein</fullName>
    </recommendedName>
</protein>
<dbReference type="GO" id="GO:0016757">
    <property type="term" value="F:glycosyltransferase activity"/>
    <property type="evidence" value="ECO:0007669"/>
    <property type="project" value="InterPro"/>
</dbReference>
<dbReference type="InterPro" id="IPR001296">
    <property type="entry name" value="Glyco_trans_1"/>
</dbReference>
<dbReference type="PANTHER" id="PTHR46401">
    <property type="entry name" value="GLYCOSYLTRANSFERASE WBBK-RELATED"/>
    <property type="match status" value="1"/>
</dbReference>
<accession>N2ATH4</accession>
<dbReference type="Proteomes" id="UP000012589">
    <property type="component" value="Unassembled WGS sequence"/>
</dbReference>
<dbReference type="PANTHER" id="PTHR46401:SF2">
    <property type="entry name" value="GLYCOSYLTRANSFERASE WBBK-RELATED"/>
    <property type="match status" value="1"/>
</dbReference>
<keyword evidence="2" id="KW-1133">Transmembrane helix</keyword>
<dbReference type="STRING" id="1235802.C823_02153"/>
<keyword evidence="5" id="KW-1185">Reference proteome</keyword>
<dbReference type="eggNOG" id="COG0438">
    <property type="taxonomic scope" value="Bacteria"/>
</dbReference>
<organism evidence="4 5">
    <name type="scientific">Eubacterium plexicaudatum ASF492</name>
    <dbReference type="NCBI Taxonomy" id="1235802"/>
    <lineage>
        <taxon>Bacteria</taxon>
        <taxon>Bacillati</taxon>
        <taxon>Bacillota</taxon>
        <taxon>Clostridia</taxon>
        <taxon>Eubacteriales</taxon>
        <taxon>Eubacteriaceae</taxon>
        <taxon>Eubacterium</taxon>
    </lineage>
</organism>
<sequence length="556" mass="63932">MKIGIYLGYAPARNMSLKKDGLGRYLAYILKGLSEGNNEVVIACPKWVIPAIEELCDEHDIDDNKMELLTSHTDSVIFRIFMYFLNKKIKEKKRRRKIKYTAVCFIDKIIDWLLNISSIVLFLCTILAALAICVLISPVLIGVGILYVVIQQIMHILKVERICRMLRPKTMAAYLIQHGKVAGHLYKKYFVEREFLVQVREKAVDDIISQISRMKDSVDVWYSPTAFWPEFNRISGKRVVCAPDIVTSDFAINFSSHIYGNASIQTEEVRKTLLNGQYFITYCEFIKKDLLIGRLNKKAENVIAIPHAVNDMSTAIGVDKCYENRINGQETGNLLARKILETVKENVLEQNAYLSEKGRCFSFSDVEYIFYASQVRGNKNFLTLIKAYQYLLRELKIPVKLFLTGNIRNDPHIYEYVKRQHLQFDVISFPGVSNQQLGALYKCAKLIVNPTLYEGGFNFTFGEGMSVGTPSIMGNIPQVTEVIQGYGLKEYFYDPYNYIDMAEKIAYGLTHIQEIYRLELKLFHDLSGRTWTDVGKEYIQAFKYFIEMDGGNKGYE</sequence>
<dbReference type="EMBL" id="AQFT01000067">
    <property type="protein sequence ID" value="EMZ27804.1"/>
    <property type="molecule type" value="Genomic_DNA"/>
</dbReference>
<dbReference type="SUPFAM" id="SSF53756">
    <property type="entry name" value="UDP-Glycosyltransferase/glycogen phosphorylase"/>
    <property type="match status" value="1"/>
</dbReference>
<evidence type="ECO:0000313" key="4">
    <source>
        <dbReference type="EMBL" id="EMZ27804.1"/>
    </source>
</evidence>
<dbReference type="PATRIC" id="fig|1235802.3.peg.2288"/>
<dbReference type="HOGENOM" id="CLU_037107_0_0_9"/>
<evidence type="ECO:0000256" key="2">
    <source>
        <dbReference type="SAM" id="Phobius"/>
    </source>
</evidence>
<evidence type="ECO:0000256" key="1">
    <source>
        <dbReference type="ARBA" id="ARBA00022679"/>
    </source>
</evidence>
<keyword evidence="2" id="KW-0472">Membrane</keyword>
<dbReference type="OrthoDB" id="9801609at2"/>
<keyword evidence="1" id="KW-0808">Transferase</keyword>
<evidence type="ECO:0000313" key="5">
    <source>
        <dbReference type="Proteomes" id="UP000012589"/>
    </source>
</evidence>
<feature type="domain" description="Glycosyl transferase family 1" evidence="3">
    <location>
        <begin position="364"/>
        <end position="507"/>
    </location>
</feature>
<comment type="caution">
    <text evidence="4">The sequence shown here is derived from an EMBL/GenBank/DDBJ whole genome shotgun (WGS) entry which is preliminary data.</text>
</comment>
<evidence type="ECO:0000259" key="3">
    <source>
        <dbReference type="Pfam" id="PF00534"/>
    </source>
</evidence>
<gene>
    <name evidence="4" type="ORF">C823_02153</name>
</gene>
<dbReference type="Pfam" id="PF00534">
    <property type="entry name" value="Glycos_transf_1"/>
    <property type="match status" value="1"/>
</dbReference>
<name>N2ATH4_9FIRM</name>
<proteinExistence type="predicted"/>
<keyword evidence="2" id="KW-0812">Transmembrane</keyword>
<feature type="transmembrane region" description="Helical" evidence="2">
    <location>
        <begin position="120"/>
        <end position="150"/>
    </location>
</feature>
<dbReference type="GO" id="GO:0009103">
    <property type="term" value="P:lipopolysaccharide biosynthetic process"/>
    <property type="evidence" value="ECO:0007669"/>
    <property type="project" value="TreeGrafter"/>
</dbReference>
<dbReference type="AlphaFoldDB" id="N2ATH4"/>
<dbReference type="Gene3D" id="3.40.50.2000">
    <property type="entry name" value="Glycogen Phosphorylase B"/>
    <property type="match status" value="1"/>
</dbReference>
<reference evidence="4 5" key="1">
    <citation type="journal article" date="2014" name="Genome Announc.">
        <title>Draft genome sequences of the altered schaedler flora, a defined bacterial community from gnotobiotic mice.</title>
        <authorList>
            <person name="Wannemuehler M.J."/>
            <person name="Overstreet A.M."/>
            <person name="Ward D.V."/>
            <person name="Phillips G.J."/>
        </authorList>
    </citation>
    <scope>NUCLEOTIDE SEQUENCE [LARGE SCALE GENOMIC DNA]</scope>
    <source>
        <strain evidence="4 5">ASF492</strain>
    </source>
</reference>